<evidence type="ECO:0000313" key="1">
    <source>
        <dbReference type="EMBL" id="CAF1208589.1"/>
    </source>
</evidence>
<comment type="caution">
    <text evidence="2">The sequence shown here is derived from an EMBL/GenBank/DDBJ whole genome shotgun (WGS) entry which is preliminary data.</text>
</comment>
<organism evidence="2 3">
    <name type="scientific">Adineta steineri</name>
    <dbReference type="NCBI Taxonomy" id="433720"/>
    <lineage>
        <taxon>Eukaryota</taxon>
        <taxon>Metazoa</taxon>
        <taxon>Spiralia</taxon>
        <taxon>Gnathifera</taxon>
        <taxon>Rotifera</taxon>
        <taxon>Eurotatoria</taxon>
        <taxon>Bdelloidea</taxon>
        <taxon>Adinetida</taxon>
        <taxon>Adinetidae</taxon>
        <taxon>Adineta</taxon>
    </lineage>
</organism>
<name>A0A819Y0Q7_9BILA</name>
<dbReference type="EMBL" id="CAJNOE010000422">
    <property type="protein sequence ID" value="CAF1208589.1"/>
    <property type="molecule type" value="Genomic_DNA"/>
</dbReference>
<evidence type="ECO:0000313" key="3">
    <source>
        <dbReference type="Proteomes" id="UP000663868"/>
    </source>
</evidence>
<proteinExistence type="predicted"/>
<evidence type="ECO:0000313" key="2">
    <source>
        <dbReference type="EMBL" id="CAF4143151.1"/>
    </source>
</evidence>
<sequence>MEPLPVSRVRSGGLIVLWLSKKDSSLRSVVIEYLIPEDITLILFSTEEQLWNWLNTYYSLTVACLIIETNTNIQDIICRSHAYTSIHSILIRCLTNELTRLQRFSRSYIKIDGIFADDTRLLIKLVIDLALFSEELGDQQTKDENNQLKAQRHYDRALSLCTLARKL</sequence>
<dbReference type="AlphaFoldDB" id="A0A819Y0Q7"/>
<reference evidence="2" key="1">
    <citation type="submission" date="2021-02" db="EMBL/GenBank/DDBJ databases">
        <authorList>
            <person name="Nowell W R."/>
        </authorList>
    </citation>
    <scope>NUCLEOTIDE SEQUENCE</scope>
</reference>
<dbReference type="EMBL" id="CAJOBB010005866">
    <property type="protein sequence ID" value="CAF4143151.1"/>
    <property type="molecule type" value="Genomic_DNA"/>
</dbReference>
<dbReference type="Proteomes" id="UP000663868">
    <property type="component" value="Unassembled WGS sequence"/>
</dbReference>
<gene>
    <name evidence="1" type="ORF">IZO911_LOCUS29040</name>
    <name evidence="2" type="ORF">KXQ929_LOCUS36821</name>
</gene>
<protein>
    <submittedName>
        <fullName evidence="2">Uncharacterized protein</fullName>
    </submittedName>
</protein>
<dbReference type="Proteomes" id="UP000663860">
    <property type="component" value="Unassembled WGS sequence"/>
</dbReference>
<accession>A0A819Y0Q7</accession>